<gene>
    <name evidence="1" type="ORF">FGIG_03388</name>
</gene>
<dbReference type="AlphaFoldDB" id="A0A504YG03"/>
<organism evidence="1 2">
    <name type="scientific">Fasciola gigantica</name>
    <name type="common">Giant liver fluke</name>
    <dbReference type="NCBI Taxonomy" id="46835"/>
    <lineage>
        <taxon>Eukaryota</taxon>
        <taxon>Metazoa</taxon>
        <taxon>Spiralia</taxon>
        <taxon>Lophotrochozoa</taxon>
        <taxon>Platyhelminthes</taxon>
        <taxon>Trematoda</taxon>
        <taxon>Digenea</taxon>
        <taxon>Plagiorchiida</taxon>
        <taxon>Echinostomata</taxon>
        <taxon>Echinostomatoidea</taxon>
        <taxon>Fasciolidae</taxon>
        <taxon>Fasciola</taxon>
    </lineage>
</organism>
<dbReference type="EMBL" id="SUNJ01009173">
    <property type="protein sequence ID" value="TPP60632.1"/>
    <property type="molecule type" value="Genomic_DNA"/>
</dbReference>
<protein>
    <recommendedName>
        <fullName evidence="3">Ig-like domain-containing protein</fullName>
    </recommendedName>
</protein>
<sequence>FPRIHTLVSISTHRDVHIGPEDEGLHTVSLREGQKIRLYCNYDSRPLGDFYGWRTESDPIRQGVNLEQRGYSALAAIDSVTKEMDEQVLECSFGERAKRVKLNGNLPP</sequence>
<name>A0A504YG03_FASGI</name>
<evidence type="ECO:0008006" key="3">
    <source>
        <dbReference type="Google" id="ProtNLM"/>
    </source>
</evidence>
<dbReference type="Proteomes" id="UP000316759">
    <property type="component" value="Unassembled WGS sequence"/>
</dbReference>
<evidence type="ECO:0000313" key="2">
    <source>
        <dbReference type="Proteomes" id="UP000316759"/>
    </source>
</evidence>
<evidence type="ECO:0000313" key="1">
    <source>
        <dbReference type="EMBL" id="TPP60632.1"/>
    </source>
</evidence>
<proteinExistence type="predicted"/>
<keyword evidence="2" id="KW-1185">Reference proteome</keyword>
<feature type="non-terminal residue" evidence="1">
    <location>
        <position position="1"/>
    </location>
</feature>
<comment type="caution">
    <text evidence="1">The sequence shown here is derived from an EMBL/GenBank/DDBJ whole genome shotgun (WGS) entry which is preliminary data.</text>
</comment>
<accession>A0A504YG03</accession>
<reference evidence="1 2" key="1">
    <citation type="submission" date="2019-04" db="EMBL/GenBank/DDBJ databases">
        <title>Annotation for the trematode Fasciola gigantica.</title>
        <authorList>
            <person name="Choi Y.-J."/>
        </authorList>
    </citation>
    <scope>NUCLEOTIDE SEQUENCE [LARGE SCALE GENOMIC DNA]</scope>
    <source>
        <strain evidence="1">Uganda_cow_1</strain>
    </source>
</reference>